<dbReference type="AlphaFoldDB" id="A0A1R3L650"/>
<gene>
    <name evidence="1" type="ORF">A4U43_UnF7770</name>
</gene>
<dbReference type="Gene3D" id="3.40.50.1010">
    <property type="entry name" value="5'-nuclease"/>
    <property type="match status" value="1"/>
</dbReference>
<keyword evidence="2" id="KW-1185">Reference proteome</keyword>
<dbReference type="SUPFAM" id="SSF88723">
    <property type="entry name" value="PIN domain-like"/>
    <property type="match status" value="1"/>
</dbReference>
<evidence type="ECO:0000313" key="1">
    <source>
        <dbReference type="EMBL" id="ONK55085.1"/>
    </source>
</evidence>
<dbReference type="Proteomes" id="UP000243459">
    <property type="component" value="Unassembled WGS sequence"/>
</dbReference>
<accession>A0A1R3L650</accession>
<dbReference type="EMBL" id="KV863788">
    <property type="protein sequence ID" value="ONK55085.1"/>
    <property type="molecule type" value="Genomic_DNA"/>
</dbReference>
<proteinExistence type="predicted"/>
<evidence type="ECO:0000313" key="2">
    <source>
        <dbReference type="Proteomes" id="UP000243459"/>
    </source>
</evidence>
<reference evidence="2" key="1">
    <citation type="journal article" date="2017" name="Nat. Commun.">
        <title>The asparagus genome sheds light on the origin and evolution of a young Y chromosome.</title>
        <authorList>
            <person name="Harkess A."/>
            <person name="Zhou J."/>
            <person name="Xu C."/>
            <person name="Bowers J.E."/>
            <person name="Van der Hulst R."/>
            <person name="Ayyampalayam S."/>
            <person name="Mercati F."/>
            <person name="Riccardi P."/>
            <person name="McKain M.R."/>
            <person name="Kakrana A."/>
            <person name="Tang H."/>
            <person name="Ray J."/>
            <person name="Groenendijk J."/>
            <person name="Arikit S."/>
            <person name="Mathioni S.M."/>
            <person name="Nakano M."/>
            <person name="Shan H."/>
            <person name="Telgmann-Rauber A."/>
            <person name="Kanno A."/>
            <person name="Yue Z."/>
            <person name="Chen H."/>
            <person name="Li W."/>
            <person name="Chen Y."/>
            <person name="Xu X."/>
            <person name="Zhang Y."/>
            <person name="Luo S."/>
            <person name="Chen H."/>
            <person name="Gao J."/>
            <person name="Mao Z."/>
            <person name="Pires J.C."/>
            <person name="Luo M."/>
            <person name="Kudrna D."/>
            <person name="Wing R.A."/>
            <person name="Meyers B.C."/>
            <person name="Yi K."/>
            <person name="Kong H."/>
            <person name="Lavrijsen P."/>
            <person name="Sunseri F."/>
            <person name="Falavigna A."/>
            <person name="Ye Y."/>
            <person name="Leebens-Mack J.H."/>
            <person name="Chen G."/>
        </authorList>
    </citation>
    <scope>NUCLEOTIDE SEQUENCE [LARGE SCALE GENOMIC DNA]</scope>
    <source>
        <strain evidence="2">cv. DH0086</strain>
    </source>
</reference>
<organism evidence="1 2">
    <name type="scientific">Asparagus officinalis</name>
    <name type="common">Garden asparagus</name>
    <dbReference type="NCBI Taxonomy" id="4686"/>
    <lineage>
        <taxon>Eukaryota</taxon>
        <taxon>Viridiplantae</taxon>
        <taxon>Streptophyta</taxon>
        <taxon>Embryophyta</taxon>
        <taxon>Tracheophyta</taxon>
        <taxon>Spermatophyta</taxon>
        <taxon>Magnoliopsida</taxon>
        <taxon>Liliopsida</taxon>
        <taxon>Asparagales</taxon>
        <taxon>Asparagaceae</taxon>
        <taxon>Asparagoideae</taxon>
        <taxon>Asparagus</taxon>
    </lineage>
</organism>
<dbReference type="InterPro" id="IPR029060">
    <property type="entry name" value="PIN-like_dom_sf"/>
</dbReference>
<protein>
    <submittedName>
        <fullName evidence="1">Uncharacterized protein</fullName>
    </submittedName>
</protein>
<dbReference type="Gramene" id="ONK55085">
    <property type="protein sequence ID" value="ONK55085"/>
    <property type="gene ID" value="A4U43_UnF7770"/>
</dbReference>
<name>A0A1R3L650_ASPOF</name>
<sequence>MDKIIPLMETMAVHTYAPLHFMFVMRAVHIIPTMAHACIFSIHYWFIASFVFQINLFTLLPQILRSESIENIHAPYKADAQIAYLSSLSADQEGIEALIT</sequence>